<evidence type="ECO:0000259" key="6">
    <source>
        <dbReference type="Pfam" id="PF00135"/>
    </source>
</evidence>
<protein>
    <recommendedName>
        <fullName evidence="6">Carboxylesterase type B domain-containing protein</fullName>
    </recommendedName>
</protein>
<keyword evidence="4" id="KW-0325">Glycoprotein</keyword>
<gene>
    <name evidence="7" type="ORF">AFUS01_LOCUS18158</name>
</gene>
<name>A0A8J2KP61_9HEXA</name>
<organism evidence="7 8">
    <name type="scientific">Allacma fusca</name>
    <dbReference type="NCBI Taxonomy" id="39272"/>
    <lineage>
        <taxon>Eukaryota</taxon>
        <taxon>Metazoa</taxon>
        <taxon>Ecdysozoa</taxon>
        <taxon>Arthropoda</taxon>
        <taxon>Hexapoda</taxon>
        <taxon>Collembola</taxon>
        <taxon>Symphypleona</taxon>
        <taxon>Sminthuridae</taxon>
        <taxon>Allacma</taxon>
    </lineage>
</organism>
<keyword evidence="5" id="KW-0732">Signal</keyword>
<reference evidence="7" key="1">
    <citation type="submission" date="2021-06" db="EMBL/GenBank/DDBJ databases">
        <authorList>
            <person name="Hodson N. C."/>
            <person name="Mongue J. A."/>
            <person name="Jaron S. K."/>
        </authorList>
    </citation>
    <scope>NUCLEOTIDE SEQUENCE</scope>
</reference>
<dbReference type="Pfam" id="PF00135">
    <property type="entry name" value="COesterase"/>
    <property type="match status" value="2"/>
</dbReference>
<dbReference type="PANTHER" id="PTHR43142">
    <property type="entry name" value="CARBOXYLIC ESTER HYDROLASE"/>
    <property type="match status" value="1"/>
</dbReference>
<dbReference type="Proteomes" id="UP000708208">
    <property type="component" value="Unassembled WGS sequence"/>
</dbReference>
<sequence>MIIFRNLLILTFFFANAIQAGEIVSTKFGKVQGSTATSRDGRLFHQFLGIPYAKAERFQPPTNPDSWTDIKNASVYRPVCPQMLVTLGDSEPVKFAGTEDCLNLNVFTPALPQPDKTMALLPVMIWFHGGGGEMEGASKYDPQYYMDFDIVVVTFDARLVKAKKFGTKVGCPVGDRAALFECLKGKRIEDLVLPFHRWFNDITEEEFLKFGPSIEYVNVENAFMTENPFLSLKEKRISNEVPWLFTLGYQGGFVPYMAKLLSTNDPDLEKKLNTNIRKILPRYLDYEVTASDPDIVTQKIMDEYFDGGDINEGNVFQLVHLITYRFFSGPSIHSGNYYYQVDHAPMYALMIKYVPAYGIGNTFGYNGVVEGAAMDDQSYQFPWKPLFPGIDKNSKDYTLSKNLLGLLASFIENGKPTKTWGEFKDWQPYDPRNKSGASIDKDGGFSAYFPSDEFKRGYALFAPLYKNELASEFQNPTKETF</sequence>
<evidence type="ECO:0000256" key="5">
    <source>
        <dbReference type="SAM" id="SignalP"/>
    </source>
</evidence>
<proteinExistence type="inferred from homology"/>
<evidence type="ECO:0000256" key="1">
    <source>
        <dbReference type="ARBA" id="ARBA00005964"/>
    </source>
</evidence>
<feature type="domain" description="Carboxylesterase type B" evidence="6">
    <location>
        <begin position="22"/>
        <end position="159"/>
    </location>
</feature>
<feature type="domain" description="Carboxylesterase type B" evidence="6">
    <location>
        <begin position="161"/>
        <end position="442"/>
    </location>
</feature>
<dbReference type="OrthoDB" id="19653at2759"/>
<dbReference type="InterPro" id="IPR002018">
    <property type="entry name" value="CarbesteraseB"/>
</dbReference>
<feature type="signal peptide" evidence="5">
    <location>
        <begin position="1"/>
        <end position="20"/>
    </location>
</feature>
<evidence type="ECO:0000256" key="2">
    <source>
        <dbReference type="ARBA" id="ARBA00022487"/>
    </source>
</evidence>
<dbReference type="AlphaFoldDB" id="A0A8J2KP61"/>
<dbReference type="PANTHER" id="PTHR43142:SF1">
    <property type="entry name" value="CARBOXYLIC ESTER HYDROLASE"/>
    <property type="match status" value="1"/>
</dbReference>
<keyword evidence="3" id="KW-0378">Hydrolase</keyword>
<evidence type="ECO:0000313" key="7">
    <source>
        <dbReference type="EMBL" id="CAG7729445.1"/>
    </source>
</evidence>
<comment type="caution">
    <text evidence="7">The sequence shown here is derived from an EMBL/GenBank/DDBJ whole genome shotgun (WGS) entry which is preliminary data.</text>
</comment>
<evidence type="ECO:0000256" key="3">
    <source>
        <dbReference type="ARBA" id="ARBA00022801"/>
    </source>
</evidence>
<feature type="chain" id="PRO_5035147223" description="Carboxylesterase type B domain-containing protein" evidence="5">
    <location>
        <begin position="21"/>
        <end position="481"/>
    </location>
</feature>
<dbReference type="EMBL" id="CAJVCH010178533">
    <property type="protein sequence ID" value="CAG7729445.1"/>
    <property type="molecule type" value="Genomic_DNA"/>
</dbReference>
<evidence type="ECO:0000313" key="8">
    <source>
        <dbReference type="Proteomes" id="UP000708208"/>
    </source>
</evidence>
<keyword evidence="2" id="KW-0719">Serine esterase</keyword>
<evidence type="ECO:0000256" key="4">
    <source>
        <dbReference type="ARBA" id="ARBA00023180"/>
    </source>
</evidence>
<accession>A0A8J2KP61</accession>
<dbReference type="GO" id="GO:0052689">
    <property type="term" value="F:carboxylic ester hydrolase activity"/>
    <property type="evidence" value="ECO:0007669"/>
    <property type="project" value="UniProtKB-KW"/>
</dbReference>
<comment type="similarity">
    <text evidence="1">Belongs to the type-B carboxylesterase/lipase family.</text>
</comment>
<keyword evidence="8" id="KW-1185">Reference proteome</keyword>